<organism evidence="2 3">
    <name type="scientific">Paenirhodobacter hankyongi</name>
    <dbReference type="NCBI Taxonomy" id="2294033"/>
    <lineage>
        <taxon>Bacteria</taxon>
        <taxon>Pseudomonadati</taxon>
        <taxon>Pseudomonadota</taxon>
        <taxon>Alphaproteobacteria</taxon>
        <taxon>Rhodobacterales</taxon>
        <taxon>Rhodobacter group</taxon>
        <taxon>Paenirhodobacter</taxon>
    </lineage>
</organism>
<accession>A0A421BVV0</accession>
<dbReference type="InterPro" id="IPR029058">
    <property type="entry name" value="AB_hydrolase_fold"/>
</dbReference>
<dbReference type="PROSITE" id="PS51257">
    <property type="entry name" value="PROKAR_LIPOPROTEIN"/>
    <property type="match status" value="1"/>
</dbReference>
<sequence length="374" mass="40428">MCYLARSQGGPVRKIVLALLIALAGCAPRAEIAYAPDPAAPARPIFVGSTRGANLQSGQDFSFARSPALALARFDVAVPPEHKTGELQVPEEGHRPDPKRDFLVARSEIYPTPAAFRTDLHRALAQNGNEAIVFVHGYNTNFAEGLYRFAQLGADFDLPGVLVHYSWPSRGQVMGYAYDHDSALFARDGFETLLRDLRLAGARHILIVAHSMGAALSMETLRQVSISADTETMSRISGVVLISPDIDVDVFRAQAKRIGRLPQPFIIFTSQKDKALLLSSRLSGERARLGNMTSVDRLADLKVTVVETGAFNTREGHFNIGNSPALIQLLRSSSRLAKILEGAQSANSTFIAGVVMTVQDAKQVILTPVQAIGG</sequence>
<keyword evidence="2" id="KW-0378">Hydrolase</keyword>
<evidence type="ECO:0000313" key="2">
    <source>
        <dbReference type="EMBL" id="RLL72431.1"/>
    </source>
</evidence>
<dbReference type="InterPro" id="IPR014586">
    <property type="entry name" value="UCP033909"/>
</dbReference>
<feature type="chain" id="PRO_5019506262" evidence="1">
    <location>
        <begin position="30"/>
        <end position="374"/>
    </location>
</feature>
<dbReference type="Pfam" id="PF05990">
    <property type="entry name" value="DUF900"/>
    <property type="match status" value="1"/>
</dbReference>
<dbReference type="GO" id="GO:0016787">
    <property type="term" value="F:hydrolase activity"/>
    <property type="evidence" value="ECO:0007669"/>
    <property type="project" value="UniProtKB-KW"/>
</dbReference>
<dbReference type="EMBL" id="RCHI01000002">
    <property type="protein sequence ID" value="RLL72431.1"/>
    <property type="molecule type" value="Genomic_DNA"/>
</dbReference>
<proteinExistence type="predicted"/>
<dbReference type="PIRSF" id="PIRSF033909">
    <property type="entry name" value="UCP033909"/>
    <property type="match status" value="1"/>
</dbReference>
<name>A0A421BVV0_9RHOB</name>
<dbReference type="InterPro" id="IPR010297">
    <property type="entry name" value="DUF900_hydrolase"/>
</dbReference>
<gene>
    <name evidence="2" type="ORF">DYS74_03210</name>
</gene>
<dbReference type="PANTHER" id="PTHR36513">
    <property type="entry name" value="ABC TRANSMEMBRANE TYPE-1 DOMAIN-CONTAINING PROTEIN"/>
    <property type="match status" value="1"/>
</dbReference>
<dbReference type="AlphaFoldDB" id="A0A421BVV0"/>
<dbReference type="PANTHER" id="PTHR36513:SF1">
    <property type="entry name" value="TRANSMEMBRANE PROTEIN"/>
    <property type="match status" value="1"/>
</dbReference>
<protein>
    <submittedName>
        <fullName evidence="2">Alpha/beta fold hydrolase</fullName>
    </submittedName>
</protein>
<keyword evidence="1" id="KW-0732">Signal</keyword>
<keyword evidence="3" id="KW-1185">Reference proteome</keyword>
<feature type="signal peptide" evidence="1">
    <location>
        <begin position="1"/>
        <end position="29"/>
    </location>
</feature>
<evidence type="ECO:0000313" key="3">
    <source>
        <dbReference type="Proteomes" id="UP000279673"/>
    </source>
</evidence>
<reference evidence="2 3" key="1">
    <citation type="submission" date="2018-10" db="EMBL/GenBank/DDBJ databases">
        <title>Rhodobacter sp . BO-81.</title>
        <authorList>
            <person name="Im W.T."/>
        </authorList>
    </citation>
    <scope>NUCLEOTIDE SEQUENCE [LARGE SCALE GENOMIC DNA]</scope>
    <source>
        <strain evidence="2 3">BO-81</strain>
    </source>
</reference>
<dbReference type="Proteomes" id="UP000279673">
    <property type="component" value="Unassembled WGS sequence"/>
</dbReference>
<dbReference type="SUPFAM" id="SSF53474">
    <property type="entry name" value="alpha/beta-Hydrolases"/>
    <property type="match status" value="1"/>
</dbReference>
<comment type="caution">
    <text evidence="2">The sequence shown here is derived from an EMBL/GenBank/DDBJ whole genome shotgun (WGS) entry which is preliminary data.</text>
</comment>
<evidence type="ECO:0000256" key="1">
    <source>
        <dbReference type="SAM" id="SignalP"/>
    </source>
</evidence>
<dbReference type="Gene3D" id="3.40.50.1820">
    <property type="entry name" value="alpha/beta hydrolase"/>
    <property type="match status" value="1"/>
</dbReference>